<feature type="region of interest" description="Disordered" evidence="1">
    <location>
        <begin position="69"/>
        <end position="88"/>
    </location>
</feature>
<accession>A0ABQ6JHP5</accession>
<sequence length="88" mass="9479">MFDETYYVKQGSSFLDHGFERSVAPSLGTTADQRFTSGTTNVWGTAADFVVHPPVGKWMIALGEPAVRADQARSAGGSRRRSAAPCRS</sequence>
<name>A0ABQ6JHP5_9ACTN</name>
<dbReference type="EMBL" id="BSUZ01000001">
    <property type="protein sequence ID" value="GMA86286.1"/>
    <property type="molecule type" value="Genomic_DNA"/>
</dbReference>
<keyword evidence="3" id="KW-1185">Reference proteome</keyword>
<proteinExistence type="predicted"/>
<dbReference type="Proteomes" id="UP001157017">
    <property type="component" value="Unassembled WGS sequence"/>
</dbReference>
<reference evidence="3" key="1">
    <citation type="journal article" date="2019" name="Int. J. Syst. Evol. Microbiol.">
        <title>The Global Catalogue of Microorganisms (GCM) 10K type strain sequencing project: providing services to taxonomists for standard genome sequencing and annotation.</title>
        <authorList>
            <consortium name="The Broad Institute Genomics Platform"/>
            <consortium name="The Broad Institute Genome Sequencing Center for Infectious Disease"/>
            <person name="Wu L."/>
            <person name="Ma J."/>
        </authorList>
    </citation>
    <scope>NUCLEOTIDE SEQUENCE [LARGE SCALE GENOMIC DNA]</scope>
    <source>
        <strain evidence="3">NBRC 108730</strain>
    </source>
</reference>
<comment type="caution">
    <text evidence="2">The sequence shown here is derived from an EMBL/GenBank/DDBJ whole genome shotgun (WGS) entry which is preliminary data.</text>
</comment>
<gene>
    <name evidence="2" type="ORF">GCM10025868_15360</name>
</gene>
<evidence type="ECO:0000313" key="2">
    <source>
        <dbReference type="EMBL" id="GMA86286.1"/>
    </source>
</evidence>
<evidence type="ECO:0000313" key="3">
    <source>
        <dbReference type="Proteomes" id="UP001157017"/>
    </source>
</evidence>
<protein>
    <submittedName>
        <fullName evidence="2">Uncharacterized protein</fullName>
    </submittedName>
</protein>
<organism evidence="2 3">
    <name type="scientific">Angustibacter aerolatus</name>
    <dbReference type="NCBI Taxonomy" id="1162965"/>
    <lineage>
        <taxon>Bacteria</taxon>
        <taxon>Bacillati</taxon>
        <taxon>Actinomycetota</taxon>
        <taxon>Actinomycetes</taxon>
        <taxon>Kineosporiales</taxon>
        <taxon>Kineosporiaceae</taxon>
    </lineage>
</organism>
<evidence type="ECO:0000256" key="1">
    <source>
        <dbReference type="SAM" id="MobiDB-lite"/>
    </source>
</evidence>